<dbReference type="KEGG" id="nsg:H3L94_05485"/>
<dbReference type="InterPro" id="IPR016085">
    <property type="entry name" value="Protease_inh_B-barrel_dom"/>
</dbReference>
<dbReference type="RefSeq" id="WP_182122997.1">
    <property type="nucleotide sequence ID" value="NZ_CP059567.1"/>
</dbReference>
<accession>A0A7D7NHJ6</accession>
<gene>
    <name evidence="1" type="ORF">H3L94_05485</name>
</gene>
<protein>
    <submittedName>
        <fullName evidence="1">Uncharacterized protein</fullName>
    </submittedName>
</protein>
<dbReference type="GO" id="GO:0004866">
    <property type="term" value="F:endopeptidase inhibitor activity"/>
    <property type="evidence" value="ECO:0007669"/>
    <property type="project" value="InterPro"/>
</dbReference>
<dbReference type="AlphaFoldDB" id="A0A7D7NHJ6"/>
<evidence type="ECO:0000313" key="2">
    <source>
        <dbReference type="Proteomes" id="UP000514752"/>
    </source>
</evidence>
<dbReference type="NCBIfam" id="NF047841">
    <property type="entry name" value="HLGFF_fam"/>
    <property type="match status" value="1"/>
</dbReference>
<name>A0A7D7NHJ6_9NEIS</name>
<dbReference type="EMBL" id="CP059567">
    <property type="protein sequence ID" value="QMT41474.1"/>
    <property type="molecule type" value="Genomic_DNA"/>
</dbReference>
<dbReference type="Proteomes" id="UP000514752">
    <property type="component" value="Chromosome"/>
</dbReference>
<organism evidence="1 2">
    <name type="scientific">Neisseria shayeganii</name>
    <dbReference type="NCBI Taxonomy" id="607712"/>
    <lineage>
        <taxon>Bacteria</taxon>
        <taxon>Pseudomonadati</taxon>
        <taxon>Pseudomonadota</taxon>
        <taxon>Betaproteobacteria</taxon>
        <taxon>Neisseriales</taxon>
        <taxon>Neisseriaceae</taxon>
        <taxon>Neisseria</taxon>
    </lineage>
</organism>
<proteinExistence type="predicted"/>
<sequence length="105" mass="11655">MQQFTLNTPEGIHLGFIVFLPDDEYEEPPQSGVCMLRLQAADASSAELPVGNPLQAWAEQPLLWRVEGDTLTIHDSTGHPVADLRQQYLRLAGRLFVLSDLNGNL</sequence>
<dbReference type="InterPro" id="IPR058172">
    <property type="entry name" value="HLGFF_Neisseriales"/>
</dbReference>
<dbReference type="SUPFAM" id="SSF50882">
    <property type="entry name" value="beta-Barrel protease inhibitors"/>
    <property type="match status" value="1"/>
</dbReference>
<evidence type="ECO:0000313" key="1">
    <source>
        <dbReference type="EMBL" id="QMT41474.1"/>
    </source>
</evidence>
<reference evidence="1 2" key="1">
    <citation type="submission" date="2020-07" db="EMBL/GenBank/DDBJ databases">
        <title>Genomic diversity of species in the Neisseriaceae family.</title>
        <authorList>
            <person name="Vincent A.T."/>
            <person name="Bernet E."/>
            <person name="Veyrier F.J."/>
        </authorList>
    </citation>
    <scope>NUCLEOTIDE SEQUENCE [LARGE SCALE GENOMIC DNA]</scope>
    <source>
        <strain evidence="1 2">DSM 22244</strain>
    </source>
</reference>